<evidence type="ECO:0000256" key="8">
    <source>
        <dbReference type="ARBA" id="ARBA00023485"/>
    </source>
</evidence>
<evidence type="ECO:0000313" key="10">
    <source>
        <dbReference type="Proteomes" id="UP000321570"/>
    </source>
</evidence>
<dbReference type="Proteomes" id="UP000321570">
    <property type="component" value="Unassembled WGS sequence"/>
</dbReference>
<sequence>MIVYNFMRCIRRRLFTITICLSLLIIIARIYNKSLYVPETNYNISWIDSLNMTLDRLDKPYCNNTLQGATKVTDDRGFLCLRRNLLANGCCDRSKRLTLRHVCSTCSSIFCCQSYEICVSCCLNPINISLWKNVLLLAKIENQLSILSSKSVFELCSSRCRTSSESVINANAYRDPLRKYCFGVDPPELKISYDKDDDFES</sequence>
<keyword evidence="4" id="KW-0333">Golgi apparatus</keyword>
<dbReference type="GO" id="GO:2000640">
    <property type="term" value="P:positive regulation of SREBP signaling pathway"/>
    <property type="evidence" value="ECO:0007669"/>
    <property type="project" value="InterPro"/>
</dbReference>
<dbReference type="PANTHER" id="PTHR13481">
    <property type="entry name" value="SREBP REGULATING GENE PROTEIN"/>
    <property type="match status" value="1"/>
</dbReference>
<protein>
    <recommendedName>
        <fullName evidence="8">SREBP regulating gene protein</fullName>
    </recommendedName>
</protein>
<accession>A0A564XZT8</accession>
<proteinExistence type="inferred from homology"/>
<keyword evidence="6" id="KW-0325">Glycoprotein</keyword>
<keyword evidence="5" id="KW-0472">Membrane</keyword>
<dbReference type="GO" id="GO:0000139">
    <property type="term" value="C:Golgi membrane"/>
    <property type="evidence" value="ECO:0007669"/>
    <property type="project" value="UniProtKB-SubCell"/>
</dbReference>
<comment type="subcellular location">
    <subcellularLocation>
        <location evidence="1">Golgi apparatus membrane</location>
        <topology evidence="1">Single-pass membrane protein</topology>
    </subcellularLocation>
</comment>
<dbReference type="InterPro" id="IPR019352">
    <property type="entry name" value="SPRING1"/>
</dbReference>
<organism evidence="9 10">
    <name type="scientific">Hymenolepis diminuta</name>
    <name type="common">Rat tapeworm</name>
    <dbReference type="NCBI Taxonomy" id="6216"/>
    <lineage>
        <taxon>Eukaryota</taxon>
        <taxon>Metazoa</taxon>
        <taxon>Spiralia</taxon>
        <taxon>Lophotrochozoa</taxon>
        <taxon>Platyhelminthes</taxon>
        <taxon>Cestoda</taxon>
        <taxon>Eucestoda</taxon>
        <taxon>Cyclophyllidea</taxon>
        <taxon>Hymenolepididae</taxon>
        <taxon>Hymenolepis</taxon>
    </lineage>
</organism>
<dbReference type="Pfam" id="PF10218">
    <property type="entry name" value="SPRING1"/>
    <property type="match status" value="1"/>
</dbReference>
<evidence type="ECO:0000256" key="4">
    <source>
        <dbReference type="ARBA" id="ARBA00023034"/>
    </source>
</evidence>
<reference evidence="9 10" key="1">
    <citation type="submission" date="2019-07" db="EMBL/GenBank/DDBJ databases">
        <authorList>
            <person name="Jastrzebski P J."/>
            <person name="Paukszto L."/>
            <person name="Jastrzebski P J."/>
        </authorList>
    </citation>
    <scope>NUCLEOTIDE SEQUENCE [LARGE SCALE GENOMIC DNA]</scope>
    <source>
        <strain evidence="9 10">WMS-il1</strain>
    </source>
</reference>
<dbReference type="AlphaFoldDB" id="A0A564XZT8"/>
<keyword evidence="3" id="KW-1133">Transmembrane helix</keyword>
<evidence type="ECO:0000256" key="6">
    <source>
        <dbReference type="ARBA" id="ARBA00023180"/>
    </source>
</evidence>
<evidence type="ECO:0000256" key="1">
    <source>
        <dbReference type="ARBA" id="ARBA00004194"/>
    </source>
</evidence>
<evidence type="ECO:0000256" key="2">
    <source>
        <dbReference type="ARBA" id="ARBA00022692"/>
    </source>
</evidence>
<keyword evidence="2" id="KW-0812">Transmembrane</keyword>
<name>A0A564XZT8_HYMDI</name>
<comment type="similarity">
    <text evidence="7">Belongs to the SPRING family.</text>
</comment>
<dbReference type="EMBL" id="CABIJS010000033">
    <property type="protein sequence ID" value="VUZ40480.1"/>
    <property type="molecule type" value="Genomic_DNA"/>
</dbReference>
<dbReference type="PANTHER" id="PTHR13481:SF0">
    <property type="entry name" value="SREBP REGULATING GENE PROTEIN"/>
    <property type="match status" value="1"/>
</dbReference>
<evidence type="ECO:0000256" key="5">
    <source>
        <dbReference type="ARBA" id="ARBA00023136"/>
    </source>
</evidence>
<evidence type="ECO:0000256" key="7">
    <source>
        <dbReference type="ARBA" id="ARBA00023461"/>
    </source>
</evidence>
<evidence type="ECO:0000256" key="3">
    <source>
        <dbReference type="ARBA" id="ARBA00022989"/>
    </source>
</evidence>
<evidence type="ECO:0000313" key="9">
    <source>
        <dbReference type="EMBL" id="VUZ40480.1"/>
    </source>
</evidence>
<keyword evidence="10" id="KW-1185">Reference proteome</keyword>
<gene>
    <name evidence="9" type="ORF">WMSIL1_LOCUS1386</name>
</gene>